<dbReference type="Gene3D" id="3.30.1780.10">
    <property type="entry name" value="ornithine cyclodeaminase, domain 1"/>
    <property type="match status" value="1"/>
</dbReference>
<dbReference type="InterPro" id="IPR003462">
    <property type="entry name" value="ODC_Mu_crystall"/>
</dbReference>
<dbReference type="PANTHER" id="PTHR13812:SF19">
    <property type="entry name" value="KETIMINE REDUCTASE MU-CRYSTALLIN"/>
    <property type="match status" value="1"/>
</dbReference>
<dbReference type="GO" id="GO:0005737">
    <property type="term" value="C:cytoplasm"/>
    <property type="evidence" value="ECO:0007669"/>
    <property type="project" value="TreeGrafter"/>
</dbReference>
<dbReference type="PANTHER" id="PTHR13812">
    <property type="entry name" value="KETIMINE REDUCTASE MU-CRYSTALLIN"/>
    <property type="match status" value="1"/>
</dbReference>
<dbReference type="NCBIfam" id="NF006141">
    <property type="entry name" value="PRK08291.1"/>
    <property type="match status" value="1"/>
</dbReference>
<evidence type="ECO:0000313" key="2">
    <source>
        <dbReference type="Proteomes" id="UP000477911"/>
    </source>
</evidence>
<keyword evidence="2" id="KW-1185">Reference proteome</keyword>
<dbReference type="Pfam" id="PF02423">
    <property type="entry name" value="OCD_Mu_crystall"/>
    <property type="match status" value="1"/>
</dbReference>
<accession>A0A6L7FZV2</accession>
<dbReference type="InterPro" id="IPR023401">
    <property type="entry name" value="ODC_N"/>
</dbReference>
<evidence type="ECO:0000313" key="1">
    <source>
        <dbReference type="EMBL" id="MXN17634.1"/>
    </source>
</evidence>
<organism evidence="1 2">
    <name type="scientific">Pseudooceanicola albus</name>
    <dbReference type="NCBI Taxonomy" id="2692189"/>
    <lineage>
        <taxon>Bacteria</taxon>
        <taxon>Pseudomonadati</taxon>
        <taxon>Pseudomonadota</taxon>
        <taxon>Alphaproteobacteria</taxon>
        <taxon>Rhodobacterales</taxon>
        <taxon>Paracoccaceae</taxon>
        <taxon>Pseudooceanicola</taxon>
    </lineage>
</organism>
<dbReference type="AlphaFoldDB" id="A0A6L7FZV2"/>
<dbReference type="Proteomes" id="UP000477911">
    <property type="component" value="Unassembled WGS sequence"/>
</dbReference>
<dbReference type="RefSeq" id="WP_160893147.1">
    <property type="nucleotide sequence ID" value="NZ_WUMU01000005.1"/>
</dbReference>
<sequence>MAHDIRILTESELRGAVTLDLPLIDAIEAGFAALAGGAVVMPPVLSMALPQVHGEVDVKTAYVPGLEGFAIKVSPGFFDNPKRGLPSLNGLMVLLSATTGQVRAVFLDNGYLTDLRTAAAGAVAARHLAPPVVETLGILGTGVQARLQARAAHLVRPFANCILWGRDFAKASRCAEDIAKSTGAICRVAANPAEVLAASQLVVTTTPATVPLITPEMLHPGLHITAMGSDQAGKAEVAGAAFAAMDMAVCDDVAQCEAFGELRGARAAGYAGQPASLGQVVTGTAPGRISDGQVTLCDLTGTGVQDTAIASFVIGCLGDAGTVIRN</sequence>
<gene>
    <name evidence="1" type="ORF">GR170_07310</name>
</gene>
<name>A0A6L7FZV2_9RHOB</name>
<dbReference type="EMBL" id="WUMU01000005">
    <property type="protein sequence ID" value="MXN17634.1"/>
    <property type="molecule type" value="Genomic_DNA"/>
</dbReference>
<proteinExistence type="predicted"/>
<dbReference type="InterPro" id="IPR036291">
    <property type="entry name" value="NAD(P)-bd_dom_sf"/>
</dbReference>
<dbReference type="Gene3D" id="3.40.50.720">
    <property type="entry name" value="NAD(P)-binding Rossmann-like Domain"/>
    <property type="match status" value="1"/>
</dbReference>
<dbReference type="PIRSF" id="PIRSF001439">
    <property type="entry name" value="CryM"/>
    <property type="match status" value="1"/>
</dbReference>
<comment type="caution">
    <text evidence="1">The sequence shown here is derived from an EMBL/GenBank/DDBJ whole genome shotgun (WGS) entry which is preliminary data.</text>
</comment>
<dbReference type="SUPFAM" id="SSF51735">
    <property type="entry name" value="NAD(P)-binding Rossmann-fold domains"/>
    <property type="match status" value="1"/>
</dbReference>
<protein>
    <submittedName>
        <fullName evidence="1">Cyclodeaminase</fullName>
    </submittedName>
</protein>
<reference evidence="1 2" key="1">
    <citation type="submission" date="2019-12" db="EMBL/GenBank/DDBJ databases">
        <authorList>
            <person name="Li M."/>
        </authorList>
    </citation>
    <scope>NUCLEOTIDE SEQUENCE [LARGE SCALE GENOMIC DNA]</scope>
    <source>
        <strain evidence="1 2">GBMRC 2024</strain>
    </source>
</reference>